<sequence length="60" mass="6898">MSKTFFLLNKSKCHCSATIKTRDEEVLEINTYLITMVLKCYLIISLVLVSFGINLLRTNN</sequence>
<gene>
    <name evidence="2" type="ORF">BpHYR1_048706</name>
</gene>
<evidence type="ECO:0000313" key="3">
    <source>
        <dbReference type="Proteomes" id="UP000276133"/>
    </source>
</evidence>
<dbReference type="Proteomes" id="UP000276133">
    <property type="component" value="Unassembled WGS sequence"/>
</dbReference>
<protein>
    <submittedName>
        <fullName evidence="2">Uncharacterized protein</fullName>
    </submittedName>
</protein>
<name>A0A3M7P703_BRAPC</name>
<evidence type="ECO:0000313" key="2">
    <source>
        <dbReference type="EMBL" id="RMZ94527.1"/>
    </source>
</evidence>
<comment type="caution">
    <text evidence="2">The sequence shown here is derived from an EMBL/GenBank/DDBJ whole genome shotgun (WGS) entry which is preliminary data.</text>
</comment>
<keyword evidence="3" id="KW-1185">Reference proteome</keyword>
<reference evidence="2 3" key="1">
    <citation type="journal article" date="2018" name="Sci. Rep.">
        <title>Genomic signatures of local adaptation to the degree of environmental predictability in rotifers.</title>
        <authorList>
            <person name="Franch-Gras L."/>
            <person name="Hahn C."/>
            <person name="Garcia-Roger E.M."/>
            <person name="Carmona M.J."/>
            <person name="Serra M."/>
            <person name="Gomez A."/>
        </authorList>
    </citation>
    <scope>NUCLEOTIDE SEQUENCE [LARGE SCALE GENOMIC DNA]</scope>
    <source>
        <strain evidence="2">HYR1</strain>
    </source>
</reference>
<keyword evidence="1" id="KW-1133">Transmembrane helix</keyword>
<dbReference type="AlphaFoldDB" id="A0A3M7P703"/>
<accession>A0A3M7P703</accession>
<evidence type="ECO:0000256" key="1">
    <source>
        <dbReference type="SAM" id="Phobius"/>
    </source>
</evidence>
<organism evidence="2 3">
    <name type="scientific">Brachionus plicatilis</name>
    <name type="common">Marine rotifer</name>
    <name type="synonym">Brachionus muelleri</name>
    <dbReference type="NCBI Taxonomy" id="10195"/>
    <lineage>
        <taxon>Eukaryota</taxon>
        <taxon>Metazoa</taxon>
        <taxon>Spiralia</taxon>
        <taxon>Gnathifera</taxon>
        <taxon>Rotifera</taxon>
        <taxon>Eurotatoria</taxon>
        <taxon>Monogononta</taxon>
        <taxon>Pseudotrocha</taxon>
        <taxon>Ploima</taxon>
        <taxon>Brachionidae</taxon>
        <taxon>Brachionus</taxon>
    </lineage>
</organism>
<keyword evidence="1" id="KW-0812">Transmembrane</keyword>
<keyword evidence="1" id="KW-0472">Membrane</keyword>
<proteinExistence type="predicted"/>
<dbReference type="EMBL" id="REGN01012989">
    <property type="protein sequence ID" value="RMZ94527.1"/>
    <property type="molecule type" value="Genomic_DNA"/>
</dbReference>
<feature type="transmembrane region" description="Helical" evidence="1">
    <location>
        <begin position="32"/>
        <end position="56"/>
    </location>
</feature>